<keyword evidence="3" id="KW-1133">Transmembrane helix</keyword>
<feature type="transmembrane region" description="Helical" evidence="3">
    <location>
        <begin position="143"/>
        <end position="176"/>
    </location>
</feature>
<dbReference type="GO" id="GO:0004190">
    <property type="term" value="F:aspartic-type endopeptidase activity"/>
    <property type="evidence" value="ECO:0007669"/>
    <property type="project" value="InterPro"/>
</dbReference>
<feature type="transmembrane region" description="Helical" evidence="3">
    <location>
        <begin position="61"/>
        <end position="80"/>
    </location>
</feature>
<feature type="transmembrane region" description="Helical" evidence="3">
    <location>
        <begin position="188"/>
        <end position="211"/>
    </location>
</feature>
<evidence type="ECO:0000256" key="1">
    <source>
        <dbReference type="ARBA" id="ARBA00005801"/>
    </source>
</evidence>
<comment type="similarity">
    <text evidence="1 2">Belongs to the peptidase A24 family.</text>
</comment>
<feature type="transmembrane region" description="Helical" evidence="3">
    <location>
        <begin position="39"/>
        <end position="55"/>
    </location>
</feature>
<dbReference type="GO" id="GO:0006465">
    <property type="term" value="P:signal peptide processing"/>
    <property type="evidence" value="ECO:0007669"/>
    <property type="project" value="TreeGrafter"/>
</dbReference>
<dbReference type="KEGG" id="ppsc:EHS13_24960"/>
<name>A0A6B8RQU0_9BACL</name>
<organism evidence="5 6">
    <name type="scientific">Paenibacillus psychroresistens</name>
    <dbReference type="NCBI Taxonomy" id="1778678"/>
    <lineage>
        <taxon>Bacteria</taxon>
        <taxon>Bacillati</taxon>
        <taxon>Bacillota</taxon>
        <taxon>Bacilli</taxon>
        <taxon>Bacillales</taxon>
        <taxon>Paenibacillaceae</taxon>
        <taxon>Paenibacillus</taxon>
    </lineage>
</organism>
<feature type="transmembrane region" description="Helical" evidence="3">
    <location>
        <begin position="12"/>
        <end position="32"/>
    </location>
</feature>
<evidence type="ECO:0000313" key="6">
    <source>
        <dbReference type="Proteomes" id="UP000426246"/>
    </source>
</evidence>
<proteinExistence type="inferred from homology"/>
<dbReference type="PRINTS" id="PR00864">
    <property type="entry name" value="PREPILNPTASE"/>
</dbReference>
<evidence type="ECO:0000256" key="3">
    <source>
        <dbReference type="SAM" id="Phobius"/>
    </source>
</evidence>
<keyword evidence="6" id="KW-1185">Reference proteome</keyword>
<gene>
    <name evidence="5" type="ORF">EHS13_24960</name>
</gene>
<dbReference type="PANTHER" id="PTHR30487:SF0">
    <property type="entry name" value="PREPILIN LEADER PEPTIDASE_N-METHYLTRANSFERASE-RELATED"/>
    <property type="match status" value="1"/>
</dbReference>
<dbReference type="InterPro" id="IPR000045">
    <property type="entry name" value="Prepilin_IV_endopep_pep"/>
</dbReference>
<keyword evidence="3" id="KW-0812">Transmembrane</keyword>
<dbReference type="PANTHER" id="PTHR30487">
    <property type="entry name" value="TYPE 4 PREPILIN-LIKE PROTEINS LEADER PEPTIDE-PROCESSING ENZYME"/>
    <property type="match status" value="1"/>
</dbReference>
<evidence type="ECO:0000259" key="4">
    <source>
        <dbReference type="Pfam" id="PF01478"/>
    </source>
</evidence>
<accession>A0A6B8RQU0</accession>
<dbReference type="EMBL" id="CP034235">
    <property type="protein sequence ID" value="QGQ97905.1"/>
    <property type="molecule type" value="Genomic_DNA"/>
</dbReference>
<protein>
    <submittedName>
        <fullName evidence="5">Prepilin peptidase</fullName>
    </submittedName>
</protein>
<feature type="domain" description="Prepilin type IV endopeptidase peptidase" evidence="4">
    <location>
        <begin position="66"/>
        <end position="172"/>
    </location>
</feature>
<reference evidence="6" key="1">
    <citation type="submission" date="2018-11" db="EMBL/GenBank/DDBJ databases">
        <title>Complete genome sequence of Paenibacillus sp. ML311-T8.</title>
        <authorList>
            <person name="Nam Y.-D."/>
            <person name="Kang J."/>
            <person name="Chung W.-H."/>
            <person name="Park Y.S."/>
        </authorList>
    </citation>
    <scope>NUCLEOTIDE SEQUENCE [LARGE SCALE GENOMIC DNA]</scope>
    <source>
        <strain evidence="6">ML311-T8</strain>
    </source>
</reference>
<dbReference type="Gene3D" id="1.20.120.1220">
    <property type="match status" value="1"/>
</dbReference>
<evidence type="ECO:0000313" key="5">
    <source>
        <dbReference type="EMBL" id="QGQ97905.1"/>
    </source>
</evidence>
<evidence type="ECO:0000256" key="2">
    <source>
        <dbReference type="RuleBase" id="RU003793"/>
    </source>
</evidence>
<dbReference type="Proteomes" id="UP000426246">
    <property type="component" value="Chromosome"/>
</dbReference>
<feature type="transmembrane region" description="Helical" evidence="3">
    <location>
        <begin position="110"/>
        <end position="131"/>
    </location>
</feature>
<dbReference type="InterPro" id="IPR050882">
    <property type="entry name" value="Prepilin_peptidase/N-MTase"/>
</dbReference>
<dbReference type="InterPro" id="IPR014032">
    <property type="entry name" value="Peptidase_A24A_bac"/>
</dbReference>
<dbReference type="Pfam" id="PF01478">
    <property type="entry name" value="Peptidase_A24"/>
    <property type="match status" value="1"/>
</dbReference>
<dbReference type="AlphaFoldDB" id="A0A6B8RQU0"/>
<keyword evidence="3" id="KW-0472">Membrane</keyword>
<dbReference type="GO" id="GO:0005886">
    <property type="term" value="C:plasma membrane"/>
    <property type="evidence" value="ECO:0007669"/>
    <property type="project" value="TreeGrafter"/>
</dbReference>
<sequence>MEYLCWLNRFLRFAVGASFIVETVIVIVAAAAESTVPSFTLATGISFAAATYFVADSRELWLIYPLISILVILSVSDLKYRLLPNKIILPAMGLYLAVRLWIHELPIWEYLLGFLVGGGVLFLVSYASVRLGKSAMGGGDIKLMALLGLVMGVKLILLTLAFSSFIGCLIGLLMIGVGRLKRESFIPFGPFIALGAMIALLFGNHLLVWYWNLFAII</sequence>